<feature type="region of interest" description="Disordered" evidence="1">
    <location>
        <begin position="1"/>
        <end position="22"/>
    </location>
</feature>
<protein>
    <recommendedName>
        <fullName evidence="4">Glc8 protein</fullName>
    </recommendedName>
</protein>
<feature type="compositionally biased region" description="Polar residues" evidence="1">
    <location>
        <begin position="1"/>
        <end position="11"/>
    </location>
</feature>
<organism evidence="2 3">
    <name type="scientific">Talaromyces islandicus</name>
    <name type="common">Penicillium islandicum</name>
    <dbReference type="NCBI Taxonomy" id="28573"/>
    <lineage>
        <taxon>Eukaryota</taxon>
        <taxon>Fungi</taxon>
        <taxon>Dikarya</taxon>
        <taxon>Ascomycota</taxon>
        <taxon>Pezizomycotina</taxon>
        <taxon>Eurotiomycetes</taxon>
        <taxon>Eurotiomycetidae</taxon>
        <taxon>Eurotiales</taxon>
        <taxon>Trichocomaceae</taxon>
        <taxon>Talaromyces</taxon>
        <taxon>Talaromyces sect. Islandici</taxon>
    </lineage>
</organism>
<dbReference type="AlphaFoldDB" id="A0A0U1LVA5"/>
<name>A0A0U1LVA5_TALIS</name>
<feature type="compositionally biased region" description="Low complexity" evidence="1">
    <location>
        <begin position="148"/>
        <end position="166"/>
    </location>
</feature>
<gene>
    <name evidence="2" type="ORF">PISL3812_04351</name>
</gene>
<dbReference type="GO" id="GO:0009966">
    <property type="term" value="P:regulation of signal transduction"/>
    <property type="evidence" value="ECO:0007669"/>
    <property type="project" value="InterPro"/>
</dbReference>
<sequence>MPQNTRNSLSPSDPALPNPPLYRDSIPAHARFSLVSQQLVTTQLSPCAIPAFRLERVHIPIDFYPAALGSFAPCLPNMTASQGVAPVNSQSSEEVPKRPKGILKNSCSFTAATQLATSPEASAISPPALPADSAENKDITLQNTLQNAGRRSSSARRTSAGRRLSGISFSGDQSDDRSSHLKWDEANLYLAEQEKTAKMKIDEPKTPWAPSYDPSQDDHDEMQIEAQDRTLDAHDLVVDELDKKTEGGHSKNSVKDSEIPDFELGEPEENFHAAGPSAGESRIMRERSLSQNSNRSDKHVVVNNEESNRNDHLMTTEESEQKHREFEKRRKKHYEMKNIKDLLAHPEEVDKMEDDDDENDTGVPPMPDRKY</sequence>
<dbReference type="OrthoDB" id="551302at2759"/>
<evidence type="ECO:0008006" key="4">
    <source>
        <dbReference type="Google" id="ProtNLM"/>
    </source>
</evidence>
<feature type="region of interest" description="Disordered" evidence="1">
    <location>
        <begin position="242"/>
        <end position="371"/>
    </location>
</feature>
<keyword evidence="3" id="KW-1185">Reference proteome</keyword>
<accession>A0A0U1LVA5</accession>
<feature type="compositionally biased region" description="Acidic residues" evidence="1">
    <location>
        <begin position="259"/>
        <end position="268"/>
    </location>
</feature>
<feature type="region of interest" description="Disordered" evidence="1">
    <location>
        <begin position="143"/>
        <end position="179"/>
    </location>
</feature>
<evidence type="ECO:0000313" key="3">
    <source>
        <dbReference type="Proteomes" id="UP000054383"/>
    </source>
</evidence>
<dbReference type="InterPro" id="IPR007062">
    <property type="entry name" value="PPI-2"/>
</dbReference>
<feature type="compositionally biased region" description="Acidic residues" evidence="1">
    <location>
        <begin position="350"/>
        <end position="360"/>
    </location>
</feature>
<proteinExistence type="predicted"/>
<dbReference type="Proteomes" id="UP000054383">
    <property type="component" value="Unassembled WGS sequence"/>
</dbReference>
<dbReference type="Pfam" id="PF04979">
    <property type="entry name" value="IPP-2"/>
    <property type="match status" value="1"/>
</dbReference>
<dbReference type="Gene3D" id="6.10.250.1050">
    <property type="match status" value="1"/>
</dbReference>
<feature type="compositionally biased region" description="Basic and acidic residues" evidence="1">
    <location>
        <begin position="335"/>
        <end position="349"/>
    </location>
</feature>
<reference evidence="2 3" key="1">
    <citation type="submission" date="2015-04" db="EMBL/GenBank/DDBJ databases">
        <authorList>
            <person name="Syromyatnikov M.Y."/>
            <person name="Popov V.N."/>
        </authorList>
    </citation>
    <scope>NUCLEOTIDE SEQUENCE [LARGE SCALE GENOMIC DNA]</scope>
    <source>
        <strain evidence="2">WF-38-12</strain>
    </source>
</reference>
<feature type="compositionally biased region" description="Basic and acidic residues" evidence="1">
    <location>
        <begin position="242"/>
        <end position="258"/>
    </location>
</feature>
<dbReference type="PANTHER" id="PTHR12398">
    <property type="entry name" value="PROTEIN PHOSPHATASE INHIBITOR"/>
    <property type="match status" value="1"/>
</dbReference>
<dbReference type="EMBL" id="CVMT01000003">
    <property type="protein sequence ID" value="CRG87334.1"/>
    <property type="molecule type" value="Genomic_DNA"/>
</dbReference>
<evidence type="ECO:0000313" key="2">
    <source>
        <dbReference type="EMBL" id="CRG87334.1"/>
    </source>
</evidence>
<dbReference type="STRING" id="28573.A0A0U1LVA5"/>
<evidence type="ECO:0000256" key="1">
    <source>
        <dbReference type="SAM" id="MobiDB-lite"/>
    </source>
</evidence>
<feature type="compositionally biased region" description="Basic and acidic residues" evidence="1">
    <location>
        <begin position="295"/>
        <end position="328"/>
    </location>
</feature>
<dbReference type="GO" id="GO:0004864">
    <property type="term" value="F:protein phosphatase inhibitor activity"/>
    <property type="evidence" value="ECO:0007669"/>
    <property type="project" value="InterPro"/>
</dbReference>
<dbReference type="PANTHER" id="PTHR12398:SF20">
    <property type="entry name" value="PROTEIN PHOSPHATASE 1 REGULATORY INHIBITOR SUBUNIT 2"/>
    <property type="match status" value="1"/>
</dbReference>